<gene>
    <name evidence="1" type="ORF">GC105_11430</name>
</gene>
<comment type="caution">
    <text evidence="1">The sequence shown here is derived from an EMBL/GenBank/DDBJ whole genome shotgun (WGS) entry which is preliminary data.</text>
</comment>
<reference evidence="1 2" key="1">
    <citation type="submission" date="2019-10" db="EMBL/GenBank/DDBJ databases">
        <title>Alkalibaculum tamaniensis sp.nov., a new alkaliphilic acetogen, isolated on methoxylated aromatics from a mud volcano.</title>
        <authorList>
            <person name="Khomyakova M.A."/>
            <person name="Merkel A.Y."/>
            <person name="Bonch-Osmolovskaya E.A."/>
            <person name="Slobodkin A.I."/>
        </authorList>
    </citation>
    <scope>NUCLEOTIDE SEQUENCE [LARGE SCALE GENOMIC DNA]</scope>
    <source>
        <strain evidence="1 2">M08DMB</strain>
    </source>
</reference>
<evidence type="ECO:0000313" key="2">
    <source>
        <dbReference type="Proteomes" id="UP000440004"/>
    </source>
</evidence>
<organism evidence="1 2">
    <name type="scientific">Alkalibaculum sporogenes</name>
    <dbReference type="NCBI Taxonomy" id="2655001"/>
    <lineage>
        <taxon>Bacteria</taxon>
        <taxon>Bacillati</taxon>
        <taxon>Bacillota</taxon>
        <taxon>Clostridia</taxon>
        <taxon>Eubacteriales</taxon>
        <taxon>Eubacteriaceae</taxon>
        <taxon>Alkalibaculum</taxon>
    </lineage>
</organism>
<proteinExistence type="predicted"/>
<evidence type="ECO:0000313" key="1">
    <source>
        <dbReference type="EMBL" id="MPW26400.1"/>
    </source>
</evidence>
<dbReference type="AlphaFoldDB" id="A0A6A7KA84"/>
<dbReference type="EMBL" id="WHNX01000018">
    <property type="protein sequence ID" value="MPW26400.1"/>
    <property type="molecule type" value="Genomic_DNA"/>
</dbReference>
<accession>A0A6A7KA84</accession>
<dbReference type="RefSeq" id="WP_152804869.1">
    <property type="nucleotide sequence ID" value="NZ_WHNX01000018.1"/>
</dbReference>
<keyword evidence="2" id="KW-1185">Reference proteome</keyword>
<name>A0A6A7KA84_9FIRM</name>
<dbReference type="Proteomes" id="UP000440004">
    <property type="component" value="Unassembled WGS sequence"/>
</dbReference>
<protein>
    <submittedName>
        <fullName evidence="1">Uncharacterized protein</fullName>
    </submittedName>
</protein>
<sequence>MNKSVLLANGDKVELTYTFKTSKLMIPFRTEMIELNKIAEEHGEEFDMNELEDEEIEKFTDAISKVIYAVLNGSRYNCDFEEVDFLINEELIKSTIDLMEEQKKKEKALSKKKTYPSSKKK</sequence>